<proteinExistence type="predicted"/>
<dbReference type="EMBL" id="MU864357">
    <property type="protein sequence ID" value="KAK4191759.1"/>
    <property type="molecule type" value="Genomic_DNA"/>
</dbReference>
<dbReference type="GO" id="GO:0005524">
    <property type="term" value="F:ATP binding"/>
    <property type="evidence" value="ECO:0007669"/>
    <property type="project" value="UniProtKB-KW"/>
</dbReference>
<keyword evidence="4" id="KW-0067">ATP-binding</keyword>
<gene>
    <name evidence="5" type="ORF">QBC35DRAFT_276078</name>
</gene>
<keyword evidence="3 5" id="KW-0418">Kinase</keyword>
<evidence type="ECO:0000256" key="3">
    <source>
        <dbReference type="ARBA" id="ARBA00022777"/>
    </source>
</evidence>
<evidence type="ECO:0000256" key="4">
    <source>
        <dbReference type="ARBA" id="ARBA00022840"/>
    </source>
</evidence>
<evidence type="ECO:0000313" key="5">
    <source>
        <dbReference type="EMBL" id="KAK4191759.1"/>
    </source>
</evidence>
<dbReference type="AlphaFoldDB" id="A0AAN6X0U7"/>
<dbReference type="GO" id="GO:0004674">
    <property type="term" value="F:protein serine/threonine kinase activity"/>
    <property type="evidence" value="ECO:0007669"/>
    <property type="project" value="TreeGrafter"/>
</dbReference>
<dbReference type="InterPro" id="IPR051681">
    <property type="entry name" value="Ser/Thr_Kinases-Pseudokinases"/>
</dbReference>
<keyword evidence="6" id="KW-1185">Reference proteome</keyword>
<dbReference type="PANTHER" id="PTHR44329">
    <property type="entry name" value="SERINE/THREONINE-PROTEIN KINASE TNNI3K-RELATED"/>
    <property type="match status" value="1"/>
</dbReference>
<sequence>MELDHSSVHDVIHPTAAFAQSPPGPVDTLEARHELRSWLDSQLNPKNRIDRLDPPANPLWRIDGCTALGTQFYAIPVFLTEDFPPLRFDVFIAESEATSNPVFRQLLDLSVAFHTKDATRLNRLGITKHVLRILQAWTQKEAAAASNPDSFASGFEAYPFGSHIILENLDLDISKVKVTIAKTFYLERQLLALSELPAALGIEPGVVPPDIDIFRLSIVQQLHDSVCVVRIRDSEDDTRWIFKALTSGTKFLYCELRNLLRMEPHPNVISKPKYLVTKNCAFGNKEGVVGFIVPYHSAGSLRDALPLLRIHNQLTPHKQMTWAKQLASAVLHIRERGNMFYPDLRLDNVVRSATDDLVMVDFEQRGVWCEFAAPEINAVSYVHILATDGQDREEDDPTCIPVEKREYFSNILSRVLPEWKALEASEDYNNLDFNGGTTFNVPWMALDAREQEAAEVYMLARVLWCIFEGQCAPQNAAVWQSYKREPEYEFPEYRHTPPGIRDLIDQCTKGRRATLSSLVTRVGGKLLLRTETGVKEDSTAEEVRSAAKEFWKGEVWFAVEFLKYRDKAKASGTWDSNSFGRPRLREVVERLEELSKNL</sequence>
<reference evidence="5" key="1">
    <citation type="journal article" date="2023" name="Mol. Phylogenet. Evol.">
        <title>Genome-scale phylogeny and comparative genomics of the fungal order Sordariales.</title>
        <authorList>
            <person name="Hensen N."/>
            <person name="Bonometti L."/>
            <person name="Westerberg I."/>
            <person name="Brannstrom I.O."/>
            <person name="Guillou S."/>
            <person name="Cros-Aarteil S."/>
            <person name="Calhoun S."/>
            <person name="Haridas S."/>
            <person name="Kuo A."/>
            <person name="Mondo S."/>
            <person name="Pangilinan J."/>
            <person name="Riley R."/>
            <person name="LaButti K."/>
            <person name="Andreopoulos B."/>
            <person name="Lipzen A."/>
            <person name="Chen C."/>
            <person name="Yan M."/>
            <person name="Daum C."/>
            <person name="Ng V."/>
            <person name="Clum A."/>
            <person name="Steindorff A."/>
            <person name="Ohm R.A."/>
            <person name="Martin F."/>
            <person name="Silar P."/>
            <person name="Natvig D.O."/>
            <person name="Lalanne C."/>
            <person name="Gautier V."/>
            <person name="Ament-Velasquez S.L."/>
            <person name="Kruys A."/>
            <person name="Hutchinson M.I."/>
            <person name="Powell A.J."/>
            <person name="Barry K."/>
            <person name="Miller A.N."/>
            <person name="Grigoriev I.V."/>
            <person name="Debuchy R."/>
            <person name="Gladieux P."/>
            <person name="Hiltunen Thoren M."/>
            <person name="Johannesson H."/>
        </authorList>
    </citation>
    <scope>NUCLEOTIDE SEQUENCE</scope>
    <source>
        <strain evidence="5">PSN309</strain>
    </source>
</reference>
<dbReference type="PANTHER" id="PTHR44329:SF288">
    <property type="entry name" value="MITOGEN-ACTIVATED PROTEIN KINASE KINASE KINASE 20"/>
    <property type="match status" value="1"/>
</dbReference>
<dbReference type="Proteomes" id="UP001302126">
    <property type="component" value="Unassembled WGS sequence"/>
</dbReference>
<name>A0AAN6X0U7_9PEZI</name>
<dbReference type="InterPro" id="IPR011009">
    <property type="entry name" value="Kinase-like_dom_sf"/>
</dbReference>
<evidence type="ECO:0000313" key="6">
    <source>
        <dbReference type="Proteomes" id="UP001302126"/>
    </source>
</evidence>
<evidence type="ECO:0000256" key="1">
    <source>
        <dbReference type="ARBA" id="ARBA00022679"/>
    </source>
</evidence>
<accession>A0AAN6X0U7</accession>
<organism evidence="5 6">
    <name type="scientific">Podospora australis</name>
    <dbReference type="NCBI Taxonomy" id="1536484"/>
    <lineage>
        <taxon>Eukaryota</taxon>
        <taxon>Fungi</taxon>
        <taxon>Dikarya</taxon>
        <taxon>Ascomycota</taxon>
        <taxon>Pezizomycotina</taxon>
        <taxon>Sordariomycetes</taxon>
        <taxon>Sordariomycetidae</taxon>
        <taxon>Sordariales</taxon>
        <taxon>Podosporaceae</taxon>
        <taxon>Podospora</taxon>
    </lineage>
</organism>
<comment type="caution">
    <text evidence="5">The sequence shown here is derived from an EMBL/GenBank/DDBJ whole genome shotgun (WGS) entry which is preliminary data.</text>
</comment>
<protein>
    <submittedName>
        <fullName evidence="5">Ribosomal protein S6 kinase alpha-5</fullName>
    </submittedName>
</protein>
<evidence type="ECO:0000256" key="2">
    <source>
        <dbReference type="ARBA" id="ARBA00022741"/>
    </source>
</evidence>
<keyword evidence="2" id="KW-0547">Nucleotide-binding</keyword>
<dbReference type="SUPFAM" id="SSF56112">
    <property type="entry name" value="Protein kinase-like (PK-like)"/>
    <property type="match status" value="1"/>
</dbReference>
<dbReference type="Gene3D" id="1.10.510.10">
    <property type="entry name" value="Transferase(Phosphotransferase) domain 1"/>
    <property type="match status" value="1"/>
</dbReference>
<keyword evidence="1" id="KW-0808">Transferase</keyword>
<reference evidence="5" key="2">
    <citation type="submission" date="2023-05" db="EMBL/GenBank/DDBJ databases">
        <authorList>
            <consortium name="Lawrence Berkeley National Laboratory"/>
            <person name="Steindorff A."/>
            <person name="Hensen N."/>
            <person name="Bonometti L."/>
            <person name="Westerberg I."/>
            <person name="Brannstrom I.O."/>
            <person name="Guillou S."/>
            <person name="Cros-Aarteil S."/>
            <person name="Calhoun S."/>
            <person name="Haridas S."/>
            <person name="Kuo A."/>
            <person name="Mondo S."/>
            <person name="Pangilinan J."/>
            <person name="Riley R."/>
            <person name="Labutti K."/>
            <person name="Andreopoulos B."/>
            <person name="Lipzen A."/>
            <person name="Chen C."/>
            <person name="Yanf M."/>
            <person name="Daum C."/>
            <person name="Ng V."/>
            <person name="Clum A."/>
            <person name="Ohm R."/>
            <person name="Martin F."/>
            <person name="Silar P."/>
            <person name="Natvig D."/>
            <person name="Lalanne C."/>
            <person name="Gautier V."/>
            <person name="Ament-Velasquez S.L."/>
            <person name="Kruys A."/>
            <person name="Hutchinson M.I."/>
            <person name="Powell A.J."/>
            <person name="Barry K."/>
            <person name="Miller A.N."/>
            <person name="Grigoriev I.V."/>
            <person name="Debuchy R."/>
            <person name="Gladieux P."/>
            <person name="Thoren M.H."/>
            <person name="Johannesson H."/>
        </authorList>
    </citation>
    <scope>NUCLEOTIDE SEQUENCE</scope>
    <source>
        <strain evidence="5">PSN309</strain>
    </source>
</reference>